<dbReference type="AlphaFoldDB" id="A0A559KVT7"/>
<dbReference type="PROSITE" id="PS51782">
    <property type="entry name" value="LYSM"/>
    <property type="match status" value="1"/>
</dbReference>
<dbReference type="SMART" id="SM00257">
    <property type="entry name" value="LysM"/>
    <property type="match status" value="2"/>
</dbReference>
<accession>A0A559KVT7</accession>
<dbReference type="EMBL" id="SRMI01000009">
    <property type="protein sequence ID" value="TVY64109.1"/>
    <property type="molecule type" value="Genomic_DNA"/>
</dbReference>
<gene>
    <name evidence="6" type="ORF">Focb16_v014228</name>
</gene>
<dbReference type="PANTHER" id="PTHR34997">
    <property type="entry name" value="AM15"/>
    <property type="match status" value="1"/>
</dbReference>
<evidence type="ECO:0000256" key="2">
    <source>
        <dbReference type="ARBA" id="ARBA00023026"/>
    </source>
</evidence>
<keyword evidence="2" id="KW-0843">Virulence</keyword>
<sequence length="357" mass="39249">MVAINRLVSVLSLCLGTNAAFTLYNATELENKNVGDSCVKALAANIACPKHIRSFVAPSVHGSLKNITLTNEICTGTCSASLRSWFNNVVSACANDDFGDGVPQRLGGYIWAGWNETCIKDPRSKKYCNDIIAGFPTPKKGEDLSRDQLCSVCYGRKLATMQSSSYSVYNKYYQARLEKVYKTCGGSGPTEIPPPIKVEEKPEEFCLNDKWYTTKEGDTCDSIAKANPGVAGVYLYMGNQELIADCRRIRAGIKLCLPTACPTYVIQPKDTCYSIERAQKLRLDDVEYFNSWINIDCTNLHKATDFYGKSICIGAFGSKYPGSWVREEPADVADPAMRLKHSSANGPVPKPMAAEEL</sequence>
<keyword evidence="1" id="KW-0147">Chitin-binding</keyword>
<keyword evidence="4" id="KW-0732">Signal</keyword>
<feature type="signal peptide" evidence="4">
    <location>
        <begin position="1"/>
        <end position="19"/>
    </location>
</feature>
<dbReference type="InterPro" id="IPR052210">
    <property type="entry name" value="LysM1-like"/>
</dbReference>
<dbReference type="Gene3D" id="3.10.350.10">
    <property type="entry name" value="LysM domain"/>
    <property type="match status" value="2"/>
</dbReference>
<evidence type="ECO:0000256" key="1">
    <source>
        <dbReference type="ARBA" id="ARBA00022669"/>
    </source>
</evidence>
<dbReference type="InterPro" id="IPR018392">
    <property type="entry name" value="LysM"/>
</dbReference>
<dbReference type="Pfam" id="PF01476">
    <property type="entry name" value="LysM"/>
    <property type="match status" value="2"/>
</dbReference>
<comment type="similarity">
    <text evidence="3">Belongs to the secreted LysM effector family.</text>
</comment>
<evidence type="ECO:0000313" key="7">
    <source>
        <dbReference type="Proteomes" id="UP000320707"/>
    </source>
</evidence>
<dbReference type="PANTHER" id="PTHR34997:SF16">
    <property type="entry name" value="LYSM DOMAIN-CONTAINING PROTEIN"/>
    <property type="match status" value="1"/>
</dbReference>
<evidence type="ECO:0000256" key="4">
    <source>
        <dbReference type="SAM" id="SignalP"/>
    </source>
</evidence>
<proteinExistence type="inferred from homology"/>
<dbReference type="CDD" id="cd00118">
    <property type="entry name" value="LysM"/>
    <property type="match status" value="2"/>
</dbReference>
<feature type="domain" description="LysM" evidence="5">
    <location>
        <begin position="210"/>
        <end position="257"/>
    </location>
</feature>
<dbReference type="InterPro" id="IPR036779">
    <property type="entry name" value="LysM_dom_sf"/>
</dbReference>
<evidence type="ECO:0000256" key="3">
    <source>
        <dbReference type="ARBA" id="ARBA00044955"/>
    </source>
</evidence>
<organism evidence="6 7">
    <name type="scientific">Fusarium oxysporum f. sp. cubense</name>
    <dbReference type="NCBI Taxonomy" id="61366"/>
    <lineage>
        <taxon>Eukaryota</taxon>
        <taxon>Fungi</taxon>
        <taxon>Dikarya</taxon>
        <taxon>Ascomycota</taxon>
        <taxon>Pezizomycotina</taxon>
        <taxon>Sordariomycetes</taxon>
        <taxon>Hypocreomycetidae</taxon>
        <taxon>Hypocreales</taxon>
        <taxon>Nectriaceae</taxon>
        <taxon>Fusarium</taxon>
        <taxon>Fusarium oxysporum species complex</taxon>
    </lineage>
</organism>
<reference evidence="6 7" key="1">
    <citation type="journal article" date="2019" name="Microbiol. Resour. Announc.">
        <title>High-quality draft genome sequence of Fusarium oxysporum f. sp. cubense strain 160527, a causal agent of Panama disease.</title>
        <authorList>
            <person name="Asai S."/>
            <person name="Ayukawa Y."/>
            <person name="Gan P."/>
            <person name="Masuda S."/>
            <person name="Komatsu K."/>
            <person name="Shirasu K."/>
            <person name="Arie T."/>
        </authorList>
    </citation>
    <scope>NUCLEOTIDE SEQUENCE [LARGE SCALE GENOMIC DNA]</scope>
    <source>
        <strain evidence="6 7">160527</strain>
    </source>
</reference>
<evidence type="ECO:0000313" key="6">
    <source>
        <dbReference type="EMBL" id="TVY64109.1"/>
    </source>
</evidence>
<evidence type="ECO:0000259" key="5">
    <source>
        <dbReference type="PROSITE" id="PS51782"/>
    </source>
</evidence>
<protein>
    <recommendedName>
        <fullName evidence="5">LysM domain-containing protein</fullName>
    </recommendedName>
</protein>
<dbReference type="Proteomes" id="UP000320707">
    <property type="component" value="Unassembled WGS sequence"/>
</dbReference>
<feature type="chain" id="PRO_5021744141" description="LysM domain-containing protein" evidence="4">
    <location>
        <begin position="20"/>
        <end position="357"/>
    </location>
</feature>
<dbReference type="GO" id="GO:0008061">
    <property type="term" value="F:chitin binding"/>
    <property type="evidence" value="ECO:0007669"/>
    <property type="project" value="UniProtKB-KW"/>
</dbReference>
<comment type="caution">
    <text evidence="6">The sequence shown here is derived from an EMBL/GenBank/DDBJ whole genome shotgun (WGS) entry which is preliminary data.</text>
</comment>
<name>A0A559KVT7_FUSOC</name>